<feature type="region of interest" description="Disordered" evidence="11">
    <location>
        <begin position="1106"/>
        <end position="1127"/>
    </location>
</feature>
<keyword evidence="5 10" id="KW-0863">Zinc-finger</keyword>
<evidence type="ECO:0000256" key="5">
    <source>
        <dbReference type="ARBA" id="ARBA00022771"/>
    </source>
</evidence>
<keyword evidence="13" id="KW-0436">Ligase</keyword>
<comment type="pathway">
    <text evidence="2 10">Protein modification; protein ubiquitination.</text>
</comment>
<sequence>MDDNDSIDMSDNDEFILDVDLTAANVQDVINLALADEGNHSPLSPSASATTTTTTTTSLVDLPPPSEEAMKFDGNQFGFELLKNADEKNFVDILYEHWRKFVPQCFIFHTSLIKGMVEQRSEEILFRPLNIFLYGTNDVEQAIENVRALNKRPTVCGHLFKSEEPTYFCRDCCVDPTCVLCTECFLQSEHRKHRYKMNVSAGGGYCDCGDSEAWKQHVHCNLHAPNDQDETSNDDILQRLPPELCLRAKKLFRILLNFIVRLLCTEDYQTVPNALKNDFWDGDHKKYVTMLFNDEVHTYEQVINVLSRAIQCTKAEGHEFASLVDREGRTAIRIGSFEQCRDAQETIRLRTAELPLKCVIYPSSFISLQSFAQKLLTYLQEIIGISDGFRRIFCECEMSQYEDEEWMMTEKVLLGEKMLWKSARSALHQIFINSFFMDAEWKKIFAGSYMKNYSTVWRNFVIDPDEYVSFTDLSVQIFTVPTLARYLISTHNAFQTIVDSFLEYCLPKLDHGKLVFSRTAHVPAQHEFRRAQSILYDLKYLLGVIPDQFTNELRENFLNGFRSFLRLLTYMHGMDKVARQVGQHIEFDPEWETAFNLVIKIQSTLALILDWCATLAEIQRTTTISHLIKDQKNISPIVKTTVNELKIDCFAYDVAKDPVTVHIPVVRLFVALHVFIQRYTNTKTTFEQLCENWKIYPCFIYEEALRIQVLCAQHVAGLWKRNGYSLSNQIYYYSNVKCRKEMFDRDILALQVGASLTHADTYLIQLLHKFNLLEWVRSPENGHSTEADSKIKEKVRIMEEFLHLLIIIIGERYEPGVGQVTREQKLTREVIHQLCISPMAHSELVRGLQDCGQLELGSGDLENVLKEVADFKRGNTTKGNYELKLNRLVEYNPFYYHYSKADQCKSEEYVTKRRKANDEPMHKTLLIPLPPAFTETFRPILNLFDSDIFLTLLKACLCRSLDVKSQLWSEAILSQALHLIMLGFYEQERWPNLQFYLKCQKFQFDQYFTQLKNDCSSRNLCKDLATYVINLYNRFNQSTDVTMDENSTMSSAQDSLDSTKRAQRKRKDLAAQKRAKIIAQMTALQKNFIEQNIELCPEIRDQISNTSEPNSAAVNESMNSSMSPQTPQTDEAMIKLTCIFCQESSEVKLNSDALVLSAYVQNSRVLSRNRTRRIENWDSFDPTFMSSDLHWGVHVSSCGHAIHASCWTRYYNSIASHDQRRTLRMRSTANYDIERNEFLCPLCQTLSNTVIPVLPSLRSLSRDRKFAQMPFTEWLDGLEKALNGSIESRYEMDTHEQQIFFNPCPFSVSDEKAKDANDHLFLSFLEFKIFPIVFENVYSILLNMFTNERIPIILWTSCAYTIQSIEQLLRVDSKSIFSPLSFPQSELLQTLTKVAAVYGLLHNSDESKKHCLKLLSALLLSQTNIQKPSLADIDLFHLLVSLCFTLPILFASNETSSSLNNVPTGNLNDLYLMRLILMAHSIQILCSSGFIIATGSSEDRPRSVENKHKNPDDRKAQIMQKLIDRIHENSHSTSSKERFLSIEEIREKLRRSLLPLLRCAALFYHHLTGVEWPAESGLYH</sequence>
<evidence type="ECO:0000256" key="1">
    <source>
        <dbReference type="ARBA" id="ARBA00000900"/>
    </source>
</evidence>
<feature type="zinc finger region" description="UBR-type" evidence="9">
    <location>
        <begin position="154"/>
        <end position="225"/>
    </location>
</feature>
<evidence type="ECO:0000256" key="10">
    <source>
        <dbReference type="RuleBase" id="RU366018"/>
    </source>
</evidence>
<comment type="similarity">
    <text evidence="8 10">Belongs to the E3 ubiquitin-protein ligase UBR1-like family.</text>
</comment>
<dbReference type="InterPro" id="IPR055194">
    <property type="entry name" value="UBR1-like_WH"/>
</dbReference>
<dbReference type="EC" id="2.3.2.27" evidence="10"/>
<reference evidence="13" key="1">
    <citation type="submission" date="2008-04" db="EMBL/GenBank/DDBJ databases">
        <title>Hox genes are not clustered in the bdelloid rotifer Philodina roseola.</title>
        <authorList>
            <person name="Mark Welch J.L."/>
            <person name="Mark Welch D.B."/>
        </authorList>
    </citation>
    <scope>NUCLEOTIDE SEQUENCE</scope>
</reference>
<dbReference type="SUPFAM" id="SSF46785">
    <property type="entry name" value="Winged helix' DNA-binding domain"/>
    <property type="match status" value="1"/>
</dbReference>
<dbReference type="FunFam" id="2.10.110.30:FF:000001">
    <property type="entry name" value="E3 ubiquitin-protein ligase UBR2 isoform 1"/>
    <property type="match status" value="1"/>
</dbReference>
<accession>B6S340</accession>
<dbReference type="InterPro" id="IPR014719">
    <property type="entry name" value="Ribosomal_bL12_C/ClpS-like"/>
</dbReference>
<keyword evidence="6 10" id="KW-0833">Ubl conjugation pathway</keyword>
<evidence type="ECO:0000259" key="12">
    <source>
        <dbReference type="PROSITE" id="PS51157"/>
    </source>
</evidence>
<dbReference type="PANTHER" id="PTHR21497:SF24">
    <property type="entry name" value="E3 UBIQUITIN-PROTEIN LIGASE UBR1"/>
    <property type="match status" value="1"/>
</dbReference>
<dbReference type="GO" id="GO:0061630">
    <property type="term" value="F:ubiquitin protein ligase activity"/>
    <property type="evidence" value="ECO:0007669"/>
    <property type="project" value="UniProtKB-UniRule"/>
</dbReference>
<feature type="region of interest" description="Disordered" evidence="11">
    <location>
        <begin position="1043"/>
        <end position="1065"/>
    </location>
</feature>
<dbReference type="GO" id="GO:0008270">
    <property type="term" value="F:zinc ion binding"/>
    <property type="evidence" value="ECO:0007669"/>
    <property type="project" value="UniProtKB-UniRule"/>
</dbReference>
<dbReference type="SUPFAM" id="SSF54736">
    <property type="entry name" value="ClpS-like"/>
    <property type="match status" value="1"/>
</dbReference>
<evidence type="ECO:0000256" key="8">
    <source>
        <dbReference type="ARBA" id="ARBA00046341"/>
    </source>
</evidence>
<keyword evidence="3 10" id="KW-0808">Transferase</keyword>
<dbReference type="GO" id="GO:0016567">
    <property type="term" value="P:protein ubiquitination"/>
    <property type="evidence" value="ECO:0007669"/>
    <property type="project" value="UniProtKB-UniRule"/>
</dbReference>
<dbReference type="InterPro" id="IPR036390">
    <property type="entry name" value="WH_DNA-bd_sf"/>
</dbReference>
<evidence type="ECO:0000256" key="4">
    <source>
        <dbReference type="ARBA" id="ARBA00022723"/>
    </source>
</evidence>
<dbReference type="Pfam" id="PF02207">
    <property type="entry name" value="zf-UBR"/>
    <property type="match status" value="1"/>
</dbReference>
<dbReference type="GO" id="GO:0016874">
    <property type="term" value="F:ligase activity"/>
    <property type="evidence" value="ECO:0007669"/>
    <property type="project" value="UniProtKB-KW"/>
</dbReference>
<dbReference type="Pfam" id="PF18995">
    <property type="entry name" value="PRT6_C"/>
    <property type="match status" value="1"/>
</dbReference>
<dbReference type="InterPro" id="IPR003769">
    <property type="entry name" value="ClpS_core"/>
</dbReference>
<evidence type="ECO:0000256" key="7">
    <source>
        <dbReference type="ARBA" id="ARBA00022833"/>
    </source>
</evidence>
<comment type="catalytic activity">
    <reaction evidence="1 10">
        <text>S-ubiquitinyl-[E2 ubiquitin-conjugating enzyme]-L-cysteine + [acceptor protein]-L-lysine = [E2 ubiquitin-conjugating enzyme]-L-cysteine + N(6)-ubiquitinyl-[acceptor protein]-L-lysine.</text>
        <dbReference type="EC" id="2.3.2.27"/>
    </reaction>
</comment>
<evidence type="ECO:0000313" key="13">
    <source>
        <dbReference type="EMBL" id="ACI90360.1"/>
    </source>
</evidence>
<dbReference type="SMART" id="SM00396">
    <property type="entry name" value="ZnF_UBR1"/>
    <property type="match status" value="1"/>
</dbReference>
<name>B6S340_PHIRO</name>
<dbReference type="InterPro" id="IPR044046">
    <property type="entry name" value="E3_ligase_UBR-like_C"/>
</dbReference>
<feature type="compositionally biased region" description="Polar residues" evidence="11">
    <location>
        <begin position="1043"/>
        <end position="1056"/>
    </location>
</feature>
<dbReference type="CDD" id="cd19672">
    <property type="entry name" value="UBR-box_UBR1_like"/>
    <property type="match status" value="1"/>
</dbReference>
<organism evidence="13">
    <name type="scientific">Philodina roseola</name>
    <name type="common">Rotifer</name>
    <dbReference type="NCBI Taxonomy" id="96448"/>
    <lineage>
        <taxon>Eukaryota</taxon>
        <taxon>Metazoa</taxon>
        <taxon>Spiralia</taxon>
        <taxon>Gnathifera</taxon>
        <taxon>Rotifera</taxon>
        <taxon>Eurotatoria</taxon>
        <taxon>Bdelloidea</taxon>
        <taxon>Philodinida</taxon>
        <taxon>Philodinidae</taxon>
        <taxon>Philodina</taxon>
    </lineage>
</organism>
<feature type="domain" description="UBR-type" evidence="12">
    <location>
        <begin position="154"/>
        <end position="225"/>
    </location>
</feature>
<dbReference type="Pfam" id="PF22960">
    <property type="entry name" value="WHD_UBR1"/>
    <property type="match status" value="1"/>
</dbReference>
<dbReference type="Gene3D" id="2.10.110.30">
    <property type="match status" value="1"/>
</dbReference>
<keyword evidence="7 10" id="KW-0862">Zinc</keyword>
<dbReference type="Gene3D" id="1.10.10.2670">
    <property type="entry name" value="E3 ubiquitin-protein ligase"/>
    <property type="match status" value="1"/>
</dbReference>
<dbReference type="GO" id="GO:0071596">
    <property type="term" value="P:ubiquitin-dependent protein catabolic process via the N-end rule pathway"/>
    <property type="evidence" value="ECO:0007669"/>
    <property type="project" value="UniProtKB-UniRule"/>
</dbReference>
<dbReference type="GO" id="GO:0000151">
    <property type="term" value="C:ubiquitin ligase complex"/>
    <property type="evidence" value="ECO:0007669"/>
    <property type="project" value="TreeGrafter"/>
</dbReference>
<keyword evidence="4 10" id="KW-0479">Metal-binding</keyword>
<dbReference type="InterPro" id="IPR039164">
    <property type="entry name" value="UBR1-like"/>
</dbReference>
<dbReference type="GO" id="GO:0005737">
    <property type="term" value="C:cytoplasm"/>
    <property type="evidence" value="ECO:0007669"/>
    <property type="project" value="TreeGrafter"/>
</dbReference>
<evidence type="ECO:0000256" key="2">
    <source>
        <dbReference type="ARBA" id="ARBA00004906"/>
    </source>
</evidence>
<evidence type="ECO:0000256" key="6">
    <source>
        <dbReference type="ARBA" id="ARBA00022786"/>
    </source>
</evidence>
<dbReference type="Gene3D" id="3.30.1390.10">
    <property type="match status" value="1"/>
</dbReference>
<dbReference type="InterPro" id="IPR003126">
    <property type="entry name" value="Znf_UBR"/>
</dbReference>
<dbReference type="Pfam" id="PF02617">
    <property type="entry name" value="ClpS"/>
    <property type="match status" value="1"/>
</dbReference>
<proteinExistence type="inferred from homology"/>
<dbReference type="PROSITE" id="PS51157">
    <property type="entry name" value="ZF_UBR"/>
    <property type="match status" value="1"/>
</dbReference>
<dbReference type="PANTHER" id="PTHR21497">
    <property type="entry name" value="UBIQUITIN LIGASE E3 ALPHA-RELATED"/>
    <property type="match status" value="1"/>
</dbReference>
<comment type="function">
    <text evidence="10">Ubiquitin ligase protein which is a component of the N-end rule pathway. Recognizes and binds to proteins bearing specific N-terminal residues that are destabilizing according to the N-end rule, leading to their ubiquitination and subsequent degradation.</text>
</comment>
<dbReference type="InterPro" id="IPR042065">
    <property type="entry name" value="E3_ELL-like"/>
</dbReference>
<dbReference type="EMBL" id="EU637020">
    <property type="protein sequence ID" value="ACI90360.1"/>
    <property type="molecule type" value="Genomic_DNA"/>
</dbReference>
<evidence type="ECO:0000256" key="9">
    <source>
        <dbReference type="PROSITE-ProRule" id="PRU00508"/>
    </source>
</evidence>
<evidence type="ECO:0000256" key="11">
    <source>
        <dbReference type="SAM" id="MobiDB-lite"/>
    </source>
</evidence>
<protein>
    <recommendedName>
        <fullName evidence="10">E3 ubiquitin-protein ligase</fullName>
        <ecNumber evidence="10">2.3.2.27</ecNumber>
    </recommendedName>
</protein>
<dbReference type="UniPathway" id="UPA00143"/>
<evidence type="ECO:0000256" key="3">
    <source>
        <dbReference type="ARBA" id="ARBA00022679"/>
    </source>
</evidence>